<name>A0ACC7P7I2_9BACL</name>
<protein>
    <submittedName>
        <fullName evidence="1">DUF4446 family protein</fullName>
    </submittedName>
</protein>
<dbReference type="EMBL" id="JBJURJ010000018">
    <property type="protein sequence ID" value="MFM9331322.1"/>
    <property type="molecule type" value="Genomic_DNA"/>
</dbReference>
<evidence type="ECO:0000313" key="2">
    <source>
        <dbReference type="Proteomes" id="UP001631969"/>
    </source>
</evidence>
<gene>
    <name evidence="1" type="ORF">ACI1P1_23795</name>
</gene>
<dbReference type="Proteomes" id="UP001631969">
    <property type="component" value="Unassembled WGS sequence"/>
</dbReference>
<organism evidence="1 2">
    <name type="scientific">Paenibacillus mesotrionivorans</name>
    <dbReference type="NCBI Taxonomy" id="3160968"/>
    <lineage>
        <taxon>Bacteria</taxon>
        <taxon>Bacillati</taxon>
        <taxon>Bacillota</taxon>
        <taxon>Bacilli</taxon>
        <taxon>Bacillales</taxon>
        <taxon>Paenibacillaceae</taxon>
        <taxon>Paenibacillus</taxon>
    </lineage>
</organism>
<reference evidence="1" key="1">
    <citation type="submission" date="2024-12" db="EMBL/GenBank/DDBJ databases">
        <authorList>
            <person name="Wu N."/>
        </authorList>
    </citation>
    <scope>NUCLEOTIDE SEQUENCE</scope>
    <source>
        <strain evidence="1">P15</strain>
    </source>
</reference>
<sequence>MDNMMMVMIMGAIAVVLLIVLVLVIVALAKLSGMKKRYKKLIGNASVENVDELLLAMQECIQALREENKQQADALNGIRSRMRTMKSNVAMKRYNAFSQQGSDLSFSIAITDEDQNGLVLTGIHNREESYLYAKPVEQGASSYTLTPEEKEIIAQTAAKIQAARREGASS</sequence>
<accession>A0ACC7P7I2</accession>
<keyword evidence="2" id="KW-1185">Reference proteome</keyword>
<comment type="caution">
    <text evidence="1">The sequence shown here is derived from an EMBL/GenBank/DDBJ whole genome shotgun (WGS) entry which is preliminary data.</text>
</comment>
<proteinExistence type="predicted"/>
<evidence type="ECO:0000313" key="1">
    <source>
        <dbReference type="EMBL" id="MFM9331322.1"/>
    </source>
</evidence>